<dbReference type="KEGG" id="lul:LPB138_12630"/>
<dbReference type="STRING" id="1850246.LPB138_12630"/>
<feature type="transmembrane region" description="Helical" evidence="1">
    <location>
        <begin position="84"/>
        <end position="106"/>
    </location>
</feature>
<dbReference type="OrthoDB" id="9815702at2"/>
<protein>
    <recommendedName>
        <fullName evidence="4">Polysaccharide biosynthesis protein C-terminal domain-containing protein</fullName>
    </recommendedName>
</protein>
<dbReference type="EMBL" id="CP017478">
    <property type="protein sequence ID" value="AOW21473.1"/>
    <property type="molecule type" value="Genomic_DNA"/>
</dbReference>
<reference evidence="2 3" key="1">
    <citation type="submission" date="2016-10" db="EMBL/GenBank/DDBJ databases">
        <title>Lutibacter sp. LPB0138, isolated from marine gastropod.</title>
        <authorList>
            <person name="Kim E."/>
            <person name="Yi H."/>
        </authorList>
    </citation>
    <scope>NUCLEOTIDE SEQUENCE [LARGE SCALE GENOMIC DNA]</scope>
    <source>
        <strain evidence="2 3">LPB0138</strain>
    </source>
</reference>
<feature type="transmembrane region" description="Helical" evidence="1">
    <location>
        <begin position="346"/>
        <end position="365"/>
    </location>
</feature>
<feature type="transmembrane region" description="Helical" evidence="1">
    <location>
        <begin position="12"/>
        <end position="31"/>
    </location>
</feature>
<evidence type="ECO:0000256" key="1">
    <source>
        <dbReference type="SAM" id="Phobius"/>
    </source>
</evidence>
<feature type="transmembrane region" description="Helical" evidence="1">
    <location>
        <begin position="141"/>
        <end position="159"/>
    </location>
</feature>
<sequence length="404" mass="46608">MFLRFTKNFTWLFLFNSIGYLLSFIVLPLLISKYGLKEVGIIFTIQSIILGIAAISNYSFVYFIPTVSKEISQDDSTCHEMWNLVVNIRMLFSIVLALIGSIIVYYLYNDYFLMWVLSLSILLPKIISPSLFCNALEVNKYVFIIGFFTKFLFLLLIVISNSSLLVNLFFGISEFVVILFFLKKVNQQFYNLKLIPFKEIFQFLQNTFNLFLVNFFSMLKPHSILPFISATIGNEFAALFTLADKIINVIKGVSGTVFISFFPIYNKGEVKFDFLSIKNLILILVISLLLTTILWNLSPMLIYYLNNLNENASATKTLQMLSLSIPMLFLIIPFFSYLLQKKYWNAILFIVIIQLIILIIGLFIFKDEEIIGVAKSLVLSEYTLLICYVLYVFKTQKPSFPPTT</sequence>
<keyword evidence="3" id="KW-1185">Reference proteome</keyword>
<proteinExistence type="predicted"/>
<organism evidence="2 3">
    <name type="scientific">Urechidicola croceus</name>
    <dbReference type="NCBI Taxonomy" id="1850246"/>
    <lineage>
        <taxon>Bacteria</taxon>
        <taxon>Pseudomonadati</taxon>
        <taxon>Bacteroidota</taxon>
        <taxon>Flavobacteriia</taxon>
        <taxon>Flavobacteriales</taxon>
        <taxon>Flavobacteriaceae</taxon>
        <taxon>Urechidicola</taxon>
    </lineage>
</organism>
<feature type="transmembrane region" description="Helical" evidence="1">
    <location>
        <begin position="165"/>
        <end position="182"/>
    </location>
</feature>
<evidence type="ECO:0000313" key="2">
    <source>
        <dbReference type="EMBL" id="AOW21473.1"/>
    </source>
</evidence>
<dbReference type="Proteomes" id="UP000176050">
    <property type="component" value="Chromosome"/>
</dbReference>
<feature type="transmembrane region" description="Helical" evidence="1">
    <location>
        <begin position="43"/>
        <end position="64"/>
    </location>
</feature>
<keyword evidence="1" id="KW-0472">Membrane</keyword>
<feature type="transmembrane region" description="Helical" evidence="1">
    <location>
        <begin position="277"/>
        <end position="298"/>
    </location>
</feature>
<feature type="transmembrane region" description="Helical" evidence="1">
    <location>
        <begin position="371"/>
        <end position="393"/>
    </location>
</feature>
<keyword evidence="1" id="KW-1133">Transmembrane helix</keyword>
<dbReference type="RefSeq" id="WP_070237633.1">
    <property type="nucleotide sequence ID" value="NZ_CP017478.1"/>
</dbReference>
<dbReference type="AlphaFoldDB" id="A0A1D8PA89"/>
<evidence type="ECO:0008006" key="4">
    <source>
        <dbReference type="Google" id="ProtNLM"/>
    </source>
</evidence>
<name>A0A1D8PA89_9FLAO</name>
<feature type="transmembrane region" description="Helical" evidence="1">
    <location>
        <begin position="112"/>
        <end position="134"/>
    </location>
</feature>
<evidence type="ECO:0000313" key="3">
    <source>
        <dbReference type="Proteomes" id="UP000176050"/>
    </source>
</evidence>
<feature type="transmembrane region" description="Helical" evidence="1">
    <location>
        <begin position="318"/>
        <end position="339"/>
    </location>
</feature>
<gene>
    <name evidence="2" type="ORF">LPB138_12630</name>
</gene>
<accession>A0A1D8PA89</accession>
<keyword evidence="1" id="KW-0812">Transmembrane</keyword>